<name>R0KZJ5_ANAPL</name>
<proteinExistence type="predicted"/>
<organism evidence="1 2">
    <name type="scientific">Anas platyrhynchos</name>
    <name type="common">Mallard</name>
    <name type="synonym">Anas boschas</name>
    <dbReference type="NCBI Taxonomy" id="8839"/>
    <lineage>
        <taxon>Eukaryota</taxon>
        <taxon>Metazoa</taxon>
        <taxon>Chordata</taxon>
        <taxon>Craniata</taxon>
        <taxon>Vertebrata</taxon>
        <taxon>Euteleostomi</taxon>
        <taxon>Archelosauria</taxon>
        <taxon>Archosauria</taxon>
        <taxon>Dinosauria</taxon>
        <taxon>Saurischia</taxon>
        <taxon>Theropoda</taxon>
        <taxon>Coelurosauria</taxon>
        <taxon>Aves</taxon>
        <taxon>Neognathae</taxon>
        <taxon>Galloanserae</taxon>
        <taxon>Anseriformes</taxon>
        <taxon>Anatidae</taxon>
        <taxon>Anatinae</taxon>
        <taxon>Anas</taxon>
    </lineage>
</organism>
<protein>
    <submittedName>
        <fullName evidence="1">Ataxin-7-like protein 2</fullName>
    </submittedName>
</protein>
<dbReference type="PANTHER" id="PTHR15117:SF5">
    <property type="entry name" value="ATAXIN-7-LIKE PROTEIN 2"/>
    <property type="match status" value="1"/>
</dbReference>
<keyword evidence="2" id="KW-1185">Reference proteome</keyword>
<reference evidence="2" key="1">
    <citation type="journal article" date="2013" name="Nat. Genet.">
        <title>The duck genome and transcriptome provide insight into an avian influenza virus reservoir species.</title>
        <authorList>
            <person name="Huang Y."/>
            <person name="Li Y."/>
            <person name="Burt D.W."/>
            <person name="Chen H."/>
            <person name="Zhang Y."/>
            <person name="Qian W."/>
            <person name="Kim H."/>
            <person name="Gan S."/>
            <person name="Zhao Y."/>
            <person name="Li J."/>
            <person name="Yi K."/>
            <person name="Feng H."/>
            <person name="Zhu P."/>
            <person name="Li B."/>
            <person name="Liu Q."/>
            <person name="Fairley S."/>
            <person name="Magor K.E."/>
            <person name="Du Z."/>
            <person name="Hu X."/>
            <person name="Goodman L."/>
            <person name="Tafer H."/>
            <person name="Vignal A."/>
            <person name="Lee T."/>
            <person name="Kim K.W."/>
            <person name="Sheng Z."/>
            <person name="An Y."/>
            <person name="Searle S."/>
            <person name="Herrero J."/>
            <person name="Groenen M.A."/>
            <person name="Crooijmans R.P."/>
            <person name="Faraut T."/>
            <person name="Cai Q."/>
            <person name="Webster R.G."/>
            <person name="Aldridge J.R."/>
            <person name="Warren W.C."/>
            <person name="Bartschat S."/>
            <person name="Kehr S."/>
            <person name="Marz M."/>
            <person name="Stadler P.F."/>
            <person name="Smith J."/>
            <person name="Kraus R.H."/>
            <person name="Zhao Y."/>
            <person name="Ren L."/>
            <person name="Fei J."/>
            <person name="Morisson M."/>
            <person name="Kaiser P."/>
            <person name="Griffin D.K."/>
            <person name="Rao M."/>
            <person name="Pitel F."/>
            <person name="Wang J."/>
            <person name="Li N."/>
        </authorList>
    </citation>
    <scope>NUCLEOTIDE SEQUENCE [LARGE SCALE GENOMIC DNA]</scope>
</reference>
<feature type="non-terminal residue" evidence="1">
    <location>
        <position position="58"/>
    </location>
</feature>
<gene>
    <name evidence="1" type="ORF">Anapl_16795</name>
</gene>
<dbReference type="AlphaFoldDB" id="R0KZJ5"/>
<sequence>GLEPEESSKSGSKKLDAMTLIKEDMSIFGHCPAHDEFYLVVCNHCSQVVKPQAFQKHC</sequence>
<accession>R0KZJ5</accession>
<dbReference type="HOGENOM" id="CLU_2984096_0_0_1"/>
<dbReference type="InterPro" id="IPR052237">
    <property type="entry name" value="Ataxin-7-like_regulator"/>
</dbReference>
<evidence type="ECO:0000313" key="2">
    <source>
        <dbReference type="Proteomes" id="UP000296049"/>
    </source>
</evidence>
<evidence type="ECO:0000313" key="1">
    <source>
        <dbReference type="EMBL" id="EOA93387.1"/>
    </source>
</evidence>
<dbReference type="PANTHER" id="PTHR15117">
    <property type="entry name" value="ATAXIN 7 RELATED"/>
    <property type="match status" value="1"/>
</dbReference>
<feature type="non-terminal residue" evidence="1">
    <location>
        <position position="1"/>
    </location>
</feature>
<dbReference type="Proteomes" id="UP000296049">
    <property type="component" value="Unassembled WGS sequence"/>
</dbReference>
<dbReference type="EMBL" id="KB746597">
    <property type="protein sequence ID" value="EOA93387.1"/>
    <property type="molecule type" value="Genomic_DNA"/>
</dbReference>